<dbReference type="GO" id="GO:0030670">
    <property type="term" value="C:phagocytic vesicle membrane"/>
    <property type="evidence" value="ECO:0007669"/>
    <property type="project" value="UniProtKB-SubCell"/>
</dbReference>
<keyword evidence="15" id="KW-0175">Coiled coil</keyword>
<dbReference type="GO" id="GO:0005794">
    <property type="term" value="C:Golgi apparatus"/>
    <property type="evidence" value="ECO:0007669"/>
    <property type="project" value="UniProtKB-SubCell"/>
</dbReference>
<evidence type="ECO:0000256" key="10">
    <source>
        <dbReference type="ARBA" id="ARBA00037845"/>
    </source>
</evidence>
<dbReference type="GO" id="GO:0031201">
    <property type="term" value="C:SNARE complex"/>
    <property type="evidence" value="ECO:0007669"/>
    <property type="project" value="TreeGrafter"/>
</dbReference>
<evidence type="ECO:0000256" key="7">
    <source>
        <dbReference type="ARBA" id="ARBA00023136"/>
    </source>
</evidence>
<proteinExistence type="inferred from homology"/>
<dbReference type="Proteomes" id="UP000494206">
    <property type="component" value="Unassembled WGS sequence"/>
</dbReference>
<evidence type="ECO:0000256" key="2">
    <source>
        <dbReference type="ARBA" id="ARBA00008025"/>
    </source>
</evidence>
<feature type="transmembrane region" description="Helical" evidence="16">
    <location>
        <begin position="219"/>
        <end position="239"/>
    </location>
</feature>
<sequence length="245" mass="27672">MSSARIVSVILCRPAVSGDVVPIAMGHSEFYDSEGTSGNKPMPSDTEITRLVKTRVRTYFNNDGKIELDGYIMHYLVVVESFCTMIYTCVAEPGLSYDKAKQFLETKIRSIMASSQLQMVIDQANAYELLGHIQPIILKHIKEHNQSVPSPQELRINSLRAQVDDVRNVMADNVERIMERGERLENIAQRTEQLQSSATSFKSTARRVQRRFCQKNAKYTVCVILTLIIVIAIIVLTILHRNGVL</sequence>
<keyword evidence="3" id="KW-0813">Transport</keyword>
<evidence type="ECO:0000256" key="14">
    <source>
        <dbReference type="ARBA" id="ARBA00042194"/>
    </source>
</evidence>
<accession>A0A8S1F6W2</accession>
<keyword evidence="7 16" id="KW-0472">Membrane</keyword>
<dbReference type="PROSITE" id="PS00417">
    <property type="entry name" value="SYNAPTOBREVIN"/>
    <property type="match status" value="1"/>
</dbReference>
<evidence type="ECO:0000256" key="11">
    <source>
        <dbReference type="ARBA" id="ARBA00037863"/>
    </source>
</evidence>
<feature type="domain" description="V-SNARE coiled-coil homology" evidence="17">
    <location>
        <begin position="155"/>
        <end position="215"/>
    </location>
</feature>
<evidence type="ECO:0000256" key="6">
    <source>
        <dbReference type="ARBA" id="ARBA00022989"/>
    </source>
</evidence>
<dbReference type="EMBL" id="CADEPM010000008">
    <property type="protein sequence ID" value="CAB3409593.1"/>
    <property type="molecule type" value="Genomic_DNA"/>
</dbReference>
<evidence type="ECO:0000256" key="9">
    <source>
        <dbReference type="ARBA" id="ARBA00037803"/>
    </source>
</evidence>
<dbReference type="GO" id="GO:0005789">
    <property type="term" value="C:endoplasmic reticulum membrane"/>
    <property type="evidence" value="ECO:0007669"/>
    <property type="project" value="UniProtKB-SubCell"/>
</dbReference>
<evidence type="ECO:0000256" key="15">
    <source>
        <dbReference type="PROSITE-ProRule" id="PRU00290"/>
    </source>
</evidence>
<dbReference type="OrthoDB" id="190375at2759"/>
<keyword evidence="4 16" id="KW-0812">Transmembrane</keyword>
<comment type="subcellular location">
    <subcellularLocation>
        <location evidence="12">Cytoplasmic vesicle</location>
        <location evidence="12">Phagosome membrane</location>
        <topology evidence="12">Single-pass type IV membrane protein</topology>
    </subcellularLocation>
    <subcellularLocation>
        <location evidence="9">Cytoplasmic vesicle</location>
        <location evidence="9">Secretory vesicle membrane</location>
        <topology evidence="9">Single-pass type IV membrane protein</topology>
    </subcellularLocation>
    <subcellularLocation>
        <location evidence="1">Endoplasmic reticulum membrane</location>
        <topology evidence="1">Single-pass type IV membrane protein</topology>
    </subcellularLocation>
    <subcellularLocation>
        <location evidence="8">Golgi apparatus</location>
        <location evidence="8">trans-Golgi network membrane</location>
        <topology evidence="8">Single-pass type IV membrane protein</topology>
    </subcellularLocation>
    <subcellularLocation>
        <location evidence="10">Late endosome membrane</location>
        <topology evidence="10">Single-pass type IV membrane protein</topology>
    </subcellularLocation>
    <subcellularLocation>
        <location evidence="11">Lysosome membrane</location>
        <topology evidence="11">Single-pass type IV membrane protein</topology>
    </subcellularLocation>
</comment>
<dbReference type="PRINTS" id="PR00219">
    <property type="entry name" value="SYNAPTOBREVN"/>
</dbReference>
<dbReference type="PANTHER" id="PTHR21136:SF168">
    <property type="entry name" value="VESICLE-ASSOCIATED MEMBRANE PROTEIN 9"/>
    <property type="match status" value="1"/>
</dbReference>
<dbReference type="GO" id="GO:0030658">
    <property type="term" value="C:transport vesicle membrane"/>
    <property type="evidence" value="ECO:0007669"/>
    <property type="project" value="UniProtKB-SubCell"/>
</dbReference>
<evidence type="ECO:0000256" key="4">
    <source>
        <dbReference type="ARBA" id="ARBA00022692"/>
    </source>
</evidence>
<dbReference type="FunFam" id="1.20.5.110:FF:000004">
    <property type="entry name" value="Vesicle-associated membrane protein 7"/>
    <property type="match status" value="1"/>
</dbReference>
<dbReference type="Gene3D" id="1.20.5.110">
    <property type="match status" value="1"/>
</dbReference>
<gene>
    <name evidence="18" type="ORF">CBOVIS_LOCUS11227</name>
</gene>
<dbReference type="GO" id="GO:0000149">
    <property type="term" value="F:SNARE binding"/>
    <property type="evidence" value="ECO:0007669"/>
    <property type="project" value="TreeGrafter"/>
</dbReference>
<evidence type="ECO:0000256" key="5">
    <source>
        <dbReference type="ARBA" id="ARBA00022927"/>
    </source>
</evidence>
<dbReference type="PANTHER" id="PTHR21136">
    <property type="entry name" value="SNARE PROTEINS"/>
    <property type="match status" value="1"/>
</dbReference>
<keyword evidence="19" id="KW-1185">Reference proteome</keyword>
<comment type="caution">
    <text evidence="18">The sequence shown here is derived from an EMBL/GenBank/DDBJ whole genome shotgun (WGS) entry which is preliminary data.</text>
</comment>
<evidence type="ECO:0000313" key="19">
    <source>
        <dbReference type="Proteomes" id="UP000494206"/>
    </source>
</evidence>
<dbReference type="SUPFAM" id="SSF58038">
    <property type="entry name" value="SNARE fusion complex"/>
    <property type="match status" value="1"/>
</dbReference>
<dbReference type="GO" id="GO:0031902">
    <property type="term" value="C:late endosome membrane"/>
    <property type="evidence" value="ECO:0007669"/>
    <property type="project" value="UniProtKB-SubCell"/>
</dbReference>
<dbReference type="InterPro" id="IPR051097">
    <property type="entry name" value="Synaptobrevin-like_transport"/>
</dbReference>
<dbReference type="InterPro" id="IPR042855">
    <property type="entry name" value="V_SNARE_CC"/>
</dbReference>
<protein>
    <recommendedName>
        <fullName evidence="13">Vesicle-associated membrane protein 7</fullName>
    </recommendedName>
    <alternativeName>
        <fullName evidence="14">Synaptobrevin-like protein 1</fullName>
    </alternativeName>
</protein>
<keyword evidence="5" id="KW-0653">Protein transport</keyword>
<dbReference type="GO" id="GO:0006887">
    <property type="term" value="P:exocytosis"/>
    <property type="evidence" value="ECO:0007669"/>
    <property type="project" value="TreeGrafter"/>
</dbReference>
<dbReference type="GO" id="GO:0015031">
    <property type="term" value="P:protein transport"/>
    <property type="evidence" value="ECO:0007669"/>
    <property type="project" value="UniProtKB-KW"/>
</dbReference>
<dbReference type="Pfam" id="PF00957">
    <property type="entry name" value="Synaptobrevin"/>
    <property type="match status" value="1"/>
</dbReference>
<name>A0A8S1F6W2_9PELO</name>
<evidence type="ECO:0000259" key="17">
    <source>
        <dbReference type="PROSITE" id="PS50892"/>
    </source>
</evidence>
<keyword evidence="6 16" id="KW-1133">Transmembrane helix</keyword>
<dbReference type="PROSITE" id="PS50892">
    <property type="entry name" value="V_SNARE"/>
    <property type="match status" value="1"/>
</dbReference>
<organism evidence="18 19">
    <name type="scientific">Caenorhabditis bovis</name>
    <dbReference type="NCBI Taxonomy" id="2654633"/>
    <lineage>
        <taxon>Eukaryota</taxon>
        <taxon>Metazoa</taxon>
        <taxon>Ecdysozoa</taxon>
        <taxon>Nematoda</taxon>
        <taxon>Chromadorea</taxon>
        <taxon>Rhabditida</taxon>
        <taxon>Rhabditina</taxon>
        <taxon>Rhabditomorpha</taxon>
        <taxon>Rhabditoidea</taxon>
        <taxon>Rhabditidae</taxon>
        <taxon>Peloderinae</taxon>
        <taxon>Caenorhabditis</taxon>
    </lineage>
</organism>
<evidence type="ECO:0000256" key="1">
    <source>
        <dbReference type="ARBA" id="ARBA00004163"/>
    </source>
</evidence>
<dbReference type="GO" id="GO:0005765">
    <property type="term" value="C:lysosomal membrane"/>
    <property type="evidence" value="ECO:0007669"/>
    <property type="project" value="UniProtKB-SubCell"/>
</dbReference>
<evidence type="ECO:0000313" key="18">
    <source>
        <dbReference type="EMBL" id="CAB3409593.1"/>
    </source>
</evidence>
<evidence type="ECO:0000256" key="13">
    <source>
        <dbReference type="ARBA" id="ARBA00039269"/>
    </source>
</evidence>
<dbReference type="AlphaFoldDB" id="A0A8S1F6W2"/>
<dbReference type="InterPro" id="IPR001388">
    <property type="entry name" value="Synaptobrevin-like"/>
</dbReference>
<evidence type="ECO:0000256" key="16">
    <source>
        <dbReference type="SAM" id="Phobius"/>
    </source>
</evidence>
<dbReference type="GO" id="GO:0006906">
    <property type="term" value="P:vesicle fusion"/>
    <property type="evidence" value="ECO:0007669"/>
    <property type="project" value="TreeGrafter"/>
</dbReference>
<reference evidence="18 19" key="1">
    <citation type="submission" date="2020-04" db="EMBL/GenBank/DDBJ databases">
        <authorList>
            <person name="Laetsch R D."/>
            <person name="Stevens L."/>
            <person name="Kumar S."/>
            <person name="Blaxter L. M."/>
        </authorList>
    </citation>
    <scope>NUCLEOTIDE SEQUENCE [LARGE SCALE GENOMIC DNA]</scope>
</reference>
<evidence type="ECO:0000256" key="3">
    <source>
        <dbReference type="ARBA" id="ARBA00022448"/>
    </source>
</evidence>
<comment type="similarity">
    <text evidence="2">Belongs to the synaptobrevin family.</text>
</comment>
<evidence type="ECO:0000256" key="8">
    <source>
        <dbReference type="ARBA" id="ARBA00037801"/>
    </source>
</evidence>
<dbReference type="GO" id="GO:0005484">
    <property type="term" value="F:SNAP receptor activity"/>
    <property type="evidence" value="ECO:0007669"/>
    <property type="project" value="TreeGrafter"/>
</dbReference>
<evidence type="ECO:0000256" key="12">
    <source>
        <dbReference type="ARBA" id="ARBA00037875"/>
    </source>
</evidence>